<reference evidence="3 4" key="1">
    <citation type="submission" date="2019-07" db="EMBL/GenBank/DDBJ databases">
        <title>Diversity of Bacteria from Kongsfjorden, Arctic.</title>
        <authorList>
            <person name="Yu Y."/>
        </authorList>
    </citation>
    <scope>NUCLEOTIDE SEQUENCE [LARGE SCALE GENOMIC DNA]</scope>
    <source>
        <strain evidence="3 4">SM1923</strain>
    </source>
</reference>
<name>A0A558HQ28_9GAMM</name>
<evidence type="ECO:0000313" key="4">
    <source>
        <dbReference type="Proteomes" id="UP000319941"/>
    </source>
</evidence>
<feature type="region of interest" description="Disordered" evidence="1">
    <location>
        <begin position="362"/>
        <end position="393"/>
    </location>
</feature>
<feature type="domain" description="YHYH" evidence="2">
    <location>
        <begin position="202"/>
        <end position="305"/>
    </location>
</feature>
<keyword evidence="4" id="KW-1185">Reference proteome</keyword>
<feature type="compositionally biased region" description="Basic and acidic residues" evidence="1">
    <location>
        <begin position="382"/>
        <end position="393"/>
    </location>
</feature>
<organism evidence="3 4">
    <name type="scientific">Cobetia crustatorum</name>
    <dbReference type="NCBI Taxonomy" id="553385"/>
    <lineage>
        <taxon>Bacteria</taxon>
        <taxon>Pseudomonadati</taxon>
        <taxon>Pseudomonadota</taxon>
        <taxon>Gammaproteobacteria</taxon>
        <taxon>Oceanospirillales</taxon>
        <taxon>Halomonadaceae</taxon>
        <taxon>Cobetia</taxon>
    </lineage>
</organism>
<dbReference type="InterPro" id="IPR025924">
    <property type="entry name" value="YHYH_dom"/>
</dbReference>
<protein>
    <submittedName>
        <fullName evidence="3">YHYH protein</fullName>
    </submittedName>
</protein>
<accession>A0A558HQ28</accession>
<dbReference type="Pfam" id="PF14240">
    <property type="entry name" value="YHYH"/>
    <property type="match status" value="2"/>
</dbReference>
<sequence length="393" mass="42767">MMNVLIVGACDSTRSVMSPLVPHVPFTPVILMMSSLIRMTGVFFQEFSMKLAAQGRLSPRFIMRLLPASLLLASAAHAEVVPEQFSEAALVKAPETVSCTLENGTKTQCTKIVVKHKPDDLKTGPFCPPALDDEGGIWDWDGSNPGLYRLDRSFFEMLDTLGFHFHDEDERLHIMTDLSKKPVEANNCLNVSPDESVEMTILLPLEPVEAEEPISLGTVAKVGLALDGVPIFADAPSVLDTGNLPALDTCGGHVDPGGWYHWHATATDIDSIYSEEGVDAHCQLPQRHSAQFAYAFDGYAMFGTQDPSGKTPTDLDSCNGHFGPTQRHPEGEYHYHATSEFPNLPKCLTGVVAKDNFVTNAKMGIGSPHKSGQGPGPGQERPGQKRADQKERE</sequence>
<gene>
    <name evidence="3" type="ORF">FQP86_06700</name>
</gene>
<dbReference type="OrthoDB" id="9796530at2"/>
<evidence type="ECO:0000313" key="3">
    <source>
        <dbReference type="EMBL" id="TVU71215.1"/>
    </source>
</evidence>
<evidence type="ECO:0000256" key="1">
    <source>
        <dbReference type="SAM" id="MobiDB-lite"/>
    </source>
</evidence>
<dbReference type="AlphaFoldDB" id="A0A558HQ28"/>
<comment type="caution">
    <text evidence="3">The sequence shown here is derived from an EMBL/GenBank/DDBJ whole genome shotgun (WGS) entry which is preliminary data.</text>
</comment>
<evidence type="ECO:0000259" key="2">
    <source>
        <dbReference type="Pfam" id="PF14240"/>
    </source>
</evidence>
<dbReference type="Proteomes" id="UP000319941">
    <property type="component" value="Unassembled WGS sequence"/>
</dbReference>
<dbReference type="EMBL" id="VNFH01000004">
    <property type="protein sequence ID" value="TVU71215.1"/>
    <property type="molecule type" value="Genomic_DNA"/>
</dbReference>
<feature type="domain" description="YHYH" evidence="2">
    <location>
        <begin position="313"/>
        <end position="350"/>
    </location>
</feature>
<proteinExistence type="predicted"/>